<protein>
    <submittedName>
        <fullName evidence="1">Uncharacterized protein</fullName>
    </submittedName>
</protein>
<dbReference type="EMBL" id="QKYT01000295">
    <property type="protein sequence ID" value="RIA87728.1"/>
    <property type="molecule type" value="Genomic_DNA"/>
</dbReference>
<evidence type="ECO:0000313" key="1">
    <source>
        <dbReference type="EMBL" id="RIA87728.1"/>
    </source>
</evidence>
<gene>
    <name evidence="1" type="ORF">C1645_827364</name>
</gene>
<name>A0A397SNZ3_9GLOM</name>
<comment type="caution">
    <text evidence="1">The sequence shown here is derived from an EMBL/GenBank/DDBJ whole genome shotgun (WGS) entry which is preliminary data.</text>
</comment>
<evidence type="ECO:0000313" key="2">
    <source>
        <dbReference type="Proteomes" id="UP000265703"/>
    </source>
</evidence>
<organism evidence="1 2">
    <name type="scientific">Glomus cerebriforme</name>
    <dbReference type="NCBI Taxonomy" id="658196"/>
    <lineage>
        <taxon>Eukaryota</taxon>
        <taxon>Fungi</taxon>
        <taxon>Fungi incertae sedis</taxon>
        <taxon>Mucoromycota</taxon>
        <taxon>Glomeromycotina</taxon>
        <taxon>Glomeromycetes</taxon>
        <taxon>Glomerales</taxon>
        <taxon>Glomeraceae</taxon>
        <taxon>Glomus</taxon>
    </lineage>
</organism>
<dbReference type="Proteomes" id="UP000265703">
    <property type="component" value="Unassembled WGS sequence"/>
</dbReference>
<keyword evidence="2" id="KW-1185">Reference proteome</keyword>
<sequence>MFHIRYYELEVRAIRLQDLVYKRSQAGLIIITFNNEDKKLLHLDWKHLALGIWNQKKTFAPGFGKLKYLALETNVLTECFFSFVDSALKTETETFSSENVNGNIRFRIEKETFASGFRKLKHSVCSLKFGFLGVRNVSFAT</sequence>
<proteinExistence type="predicted"/>
<dbReference type="AlphaFoldDB" id="A0A397SNZ3"/>
<accession>A0A397SNZ3</accession>
<reference evidence="1 2" key="1">
    <citation type="submission" date="2018-06" db="EMBL/GenBank/DDBJ databases">
        <title>Comparative genomics reveals the genomic features of Rhizophagus irregularis, R. cerebriforme, R. diaphanum and Gigaspora rosea, and their symbiotic lifestyle signature.</title>
        <authorList>
            <person name="Morin E."/>
            <person name="San Clemente H."/>
            <person name="Chen E.C.H."/>
            <person name="De La Providencia I."/>
            <person name="Hainaut M."/>
            <person name="Kuo A."/>
            <person name="Kohler A."/>
            <person name="Murat C."/>
            <person name="Tang N."/>
            <person name="Roy S."/>
            <person name="Loubradou J."/>
            <person name="Henrissat B."/>
            <person name="Grigoriev I.V."/>
            <person name="Corradi N."/>
            <person name="Roux C."/>
            <person name="Martin F.M."/>
        </authorList>
    </citation>
    <scope>NUCLEOTIDE SEQUENCE [LARGE SCALE GENOMIC DNA]</scope>
    <source>
        <strain evidence="1 2">DAOM 227022</strain>
    </source>
</reference>